<dbReference type="Pfam" id="PF00994">
    <property type="entry name" value="MoCF_biosynth"/>
    <property type="match status" value="1"/>
</dbReference>
<dbReference type="InterPro" id="IPR036425">
    <property type="entry name" value="MoaB/Mog-like_dom_sf"/>
</dbReference>
<proteinExistence type="predicted"/>
<dbReference type="CDD" id="cd00886">
    <property type="entry name" value="MogA_MoaB"/>
    <property type="match status" value="1"/>
</dbReference>
<accession>A0AAP4BUM2</accession>
<dbReference type="InterPro" id="IPR001453">
    <property type="entry name" value="MoaB/Mog_dom"/>
</dbReference>
<dbReference type="GeneID" id="64189226"/>
<dbReference type="AlphaFoldDB" id="A0AAP4BUM2"/>
<dbReference type="Proteomes" id="UP001226160">
    <property type="component" value="Unassembled WGS sequence"/>
</dbReference>
<dbReference type="SMART" id="SM00852">
    <property type="entry name" value="MoCF_biosynth"/>
    <property type="match status" value="1"/>
</dbReference>
<dbReference type="NCBIfam" id="TIGR00177">
    <property type="entry name" value="molyb_syn"/>
    <property type="match status" value="1"/>
</dbReference>
<sequence length="195" mass="20654">MVHTDSAGTQDSGHPQPSHDHQHTQGSDQPQRTGLVLVSSTRAAAGVYTDESGPIAVQFLRDKGFHTPDARVIADKDISRVIEEIFASPDRPDVVLTSGGTGISPDDRVIESIQPRLDKEIPGIAHAFWSEGLAKTPTAVISRALAGTVGETFVMAMPGSPGGVRDGVKVLDGILLHALNLLKGRQVSNHGKHHS</sequence>
<comment type="caution">
    <text evidence="5">The sequence shown here is derived from an EMBL/GenBank/DDBJ whole genome shotgun (WGS) entry which is preliminary data.</text>
</comment>
<dbReference type="PANTHER" id="PTHR43764:SF1">
    <property type="entry name" value="MOLYBDOPTERIN MOLYBDOTRANSFERASE"/>
    <property type="match status" value="1"/>
</dbReference>
<dbReference type="SUPFAM" id="SSF53218">
    <property type="entry name" value="Molybdenum cofactor biosynthesis proteins"/>
    <property type="match status" value="1"/>
</dbReference>
<keyword evidence="2" id="KW-0501">Molybdenum cofactor biosynthesis</keyword>
<comment type="pathway">
    <text evidence="1">Cofactor biosynthesis; molybdopterin biosynthesis.</text>
</comment>
<evidence type="ECO:0000259" key="4">
    <source>
        <dbReference type="SMART" id="SM00852"/>
    </source>
</evidence>
<feature type="compositionally biased region" description="Polar residues" evidence="3">
    <location>
        <begin position="1"/>
        <end position="15"/>
    </location>
</feature>
<dbReference type="Gene3D" id="3.40.980.10">
    <property type="entry name" value="MoaB/Mog-like domain"/>
    <property type="match status" value="1"/>
</dbReference>
<dbReference type="EMBL" id="JASNVP010000003">
    <property type="protein sequence ID" value="MDK4325624.1"/>
    <property type="molecule type" value="Genomic_DNA"/>
</dbReference>
<evidence type="ECO:0000313" key="6">
    <source>
        <dbReference type="Proteomes" id="UP001226160"/>
    </source>
</evidence>
<dbReference type="GO" id="GO:0006777">
    <property type="term" value="P:Mo-molybdopterin cofactor biosynthetic process"/>
    <property type="evidence" value="ECO:0007669"/>
    <property type="project" value="UniProtKB-KW"/>
</dbReference>
<evidence type="ECO:0000256" key="1">
    <source>
        <dbReference type="ARBA" id="ARBA00005046"/>
    </source>
</evidence>
<organism evidence="5 6">
    <name type="scientific">Corynebacterium propinquum</name>
    <dbReference type="NCBI Taxonomy" id="43769"/>
    <lineage>
        <taxon>Bacteria</taxon>
        <taxon>Bacillati</taxon>
        <taxon>Actinomycetota</taxon>
        <taxon>Actinomycetes</taxon>
        <taxon>Mycobacteriales</taxon>
        <taxon>Corynebacteriaceae</taxon>
        <taxon>Corynebacterium</taxon>
    </lineage>
</organism>
<evidence type="ECO:0000313" key="5">
    <source>
        <dbReference type="EMBL" id="MDK4325624.1"/>
    </source>
</evidence>
<protein>
    <submittedName>
        <fullName evidence="5">MogA/MoaB family molybdenum cofactor biosynthesis protein</fullName>
    </submittedName>
</protein>
<dbReference type="InterPro" id="IPR051920">
    <property type="entry name" value="MPT_Adenylyltrnsfr/MoaC-Rel"/>
</dbReference>
<name>A0AAP4BUM2_9CORY</name>
<evidence type="ECO:0000256" key="3">
    <source>
        <dbReference type="SAM" id="MobiDB-lite"/>
    </source>
</evidence>
<dbReference type="RefSeq" id="WP_018119999.1">
    <property type="nucleotide sequence ID" value="NZ_CBCRTU010000002.1"/>
</dbReference>
<feature type="region of interest" description="Disordered" evidence="3">
    <location>
        <begin position="1"/>
        <end position="31"/>
    </location>
</feature>
<reference evidence="5" key="1">
    <citation type="submission" date="2023-05" db="EMBL/GenBank/DDBJ databases">
        <title>Metabolic capabilities are highly conserved among human nasal-associated Corynebacterium species in pangenomic analyses.</title>
        <authorList>
            <person name="Tran T.H."/>
            <person name="Roberts A.Q."/>
            <person name="Escapa I.F."/>
            <person name="Gao W."/>
            <person name="Conlan S."/>
            <person name="Kong H."/>
            <person name="Segre J.A."/>
            <person name="Kelly M.S."/>
            <person name="Lemon K.P."/>
        </authorList>
    </citation>
    <scope>NUCLEOTIDE SEQUENCE</scope>
    <source>
        <strain evidence="5">KPL2654</strain>
    </source>
</reference>
<gene>
    <name evidence="5" type="ORF">QPX54_03720</name>
</gene>
<feature type="domain" description="MoaB/Mog" evidence="4">
    <location>
        <begin position="34"/>
        <end position="178"/>
    </location>
</feature>
<evidence type="ECO:0000256" key="2">
    <source>
        <dbReference type="ARBA" id="ARBA00023150"/>
    </source>
</evidence>
<dbReference type="PANTHER" id="PTHR43764">
    <property type="entry name" value="MOLYBDENUM COFACTOR BIOSYNTHESIS"/>
    <property type="match status" value="1"/>
</dbReference>